<dbReference type="PANTHER" id="PTHR35525">
    <property type="entry name" value="BLL6575 PROTEIN"/>
    <property type="match status" value="1"/>
</dbReference>
<dbReference type="Gene3D" id="1.10.3300.10">
    <property type="entry name" value="Jann2411-like domain"/>
    <property type="match status" value="1"/>
</dbReference>
<evidence type="ECO:0000313" key="2">
    <source>
        <dbReference type="EMBL" id="THV26412.1"/>
    </source>
</evidence>
<dbReference type="Proteomes" id="UP000305792">
    <property type="component" value="Unassembled WGS sequence"/>
</dbReference>
<dbReference type="InterPro" id="IPR021005">
    <property type="entry name" value="Znf_CGNR"/>
</dbReference>
<dbReference type="Pfam" id="PF07336">
    <property type="entry name" value="ABATE"/>
    <property type="match status" value="1"/>
</dbReference>
<accession>A0A4S8PB86</accession>
<dbReference type="InterPro" id="IPR023286">
    <property type="entry name" value="ABATE_dom_sf"/>
</dbReference>
<name>A0A4S8PB86_9ACTN</name>
<organism evidence="2 3">
    <name type="scientific">Glycomyces paridis</name>
    <dbReference type="NCBI Taxonomy" id="2126555"/>
    <lineage>
        <taxon>Bacteria</taxon>
        <taxon>Bacillati</taxon>
        <taxon>Actinomycetota</taxon>
        <taxon>Actinomycetes</taxon>
        <taxon>Glycomycetales</taxon>
        <taxon>Glycomycetaceae</taxon>
        <taxon>Glycomyces</taxon>
    </lineage>
</organism>
<sequence>MKRHDALIGEPLALDLVNTRPADADLLDGPEGLADWLARQSDRYPELAGFDAIPAAAVTAAGAVRELVDESVTALLEGRPVPPGVVEGLNRALRAAPVHKRLAMEDGIAVVTTERSGTSAERLAAILAEAAAELLANPGIGKLKQCEADDCRLVFLQTHPRRRWCSAERCGNRVRVARYYQQNKKSS</sequence>
<dbReference type="AlphaFoldDB" id="A0A4S8PB86"/>
<dbReference type="RefSeq" id="WP_136531041.1">
    <property type="nucleotide sequence ID" value="NZ_STGX01000014.1"/>
</dbReference>
<comment type="caution">
    <text evidence="2">The sequence shown here is derived from an EMBL/GenBank/DDBJ whole genome shotgun (WGS) entry which is preliminary data.</text>
</comment>
<dbReference type="SUPFAM" id="SSF160904">
    <property type="entry name" value="Jann2411-like"/>
    <property type="match status" value="1"/>
</dbReference>
<dbReference type="InterPro" id="IPR010852">
    <property type="entry name" value="ABATE"/>
</dbReference>
<protein>
    <recommendedName>
        <fullName evidence="1">Zinc finger CGNR domain-containing protein</fullName>
    </recommendedName>
</protein>
<gene>
    <name evidence="2" type="ORF">E9998_17770</name>
</gene>
<proteinExistence type="predicted"/>
<dbReference type="EMBL" id="STGX01000014">
    <property type="protein sequence ID" value="THV26412.1"/>
    <property type="molecule type" value="Genomic_DNA"/>
</dbReference>
<feature type="domain" description="Zinc finger CGNR" evidence="1">
    <location>
        <begin position="143"/>
        <end position="181"/>
    </location>
</feature>
<dbReference type="PANTHER" id="PTHR35525:SF3">
    <property type="entry name" value="BLL6575 PROTEIN"/>
    <property type="match status" value="1"/>
</dbReference>
<reference evidence="2 3" key="1">
    <citation type="journal article" date="2018" name="Int. J. Syst. Evol. Microbiol.">
        <title>Glycomyces paridis sp. nov., isolated from the medicinal plant Paris polyphylla.</title>
        <authorList>
            <person name="Fang X.M."/>
            <person name="Bai J.L."/>
            <person name="Su J."/>
            <person name="Zhao L.L."/>
            <person name="Liu H.Y."/>
            <person name="Ma B.P."/>
            <person name="Zhang Y.Q."/>
            <person name="Yu L.Y."/>
        </authorList>
    </citation>
    <scope>NUCLEOTIDE SEQUENCE [LARGE SCALE GENOMIC DNA]</scope>
    <source>
        <strain evidence="2 3">CPCC 204357</strain>
    </source>
</reference>
<evidence type="ECO:0000313" key="3">
    <source>
        <dbReference type="Proteomes" id="UP000305792"/>
    </source>
</evidence>
<dbReference type="Pfam" id="PF11706">
    <property type="entry name" value="zf-CGNR"/>
    <property type="match status" value="1"/>
</dbReference>
<keyword evidence="3" id="KW-1185">Reference proteome</keyword>
<evidence type="ECO:0000259" key="1">
    <source>
        <dbReference type="Pfam" id="PF11706"/>
    </source>
</evidence>
<dbReference type="OrthoDB" id="123307at2"/>